<name>A0AAD1YP97_9LAMI</name>
<dbReference type="SUPFAM" id="SSF82649">
    <property type="entry name" value="SufE/NifU"/>
    <property type="match status" value="1"/>
</dbReference>
<dbReference type="PANTHER" id="PTHR46230:SF3">
    <property type="entry name" value="SUFE-LIKE PROTEIN 1, CHLOROPLASTIC_MITOCHONDRIAL"/>
    <property type="match status" value="1"/>
</dbReference>
<evidence type="ECO:0000259" key="1">
    <source>
        <dbReference type="Pfam" id="PF02657"/>
    </source>
</evidence>
<sequence>MLTKGLAALLVQSLSDRPVEEVMRVSPGFVVLIGLQQSLTPSRNNEFLNMLKLMHKKALQLYMESEKGDPPKVHFEEAATEEQEEKLDLPDVPTKAPVIFEVVPDFGPRKVMEEPLPA</sequence>
<dbReference type="GO" id="GO:0016226">
    <property type="term" value="P:iron-sulfur cluster assembly"/>
    <property type="evidence" value="ECO:0007669"/>
    <property type="project" value="TreeGrafter"/>
</dbReference>
<dbReference type="Proteomes" id="UP000834106">
    <property type="component" value="Chromosome 1"/>
</dbReference>
<gene>
    <name evidence="2" type="ORF">FPE_LOCUS836</name>
</gene>
<dbReference type="PANTHER" id="PTHR46230">
    <property type="match status" value="1"/>
</dbReference>
<dbReference type="Gene3D" id="3.90.1010.10">
    <property type="match status" value="1"/>
</dbReference>
<dbReference type="InterPro" id="IPR003808">
    <property type="entry name" value="Fe-S_metab-assoc_dom"/>
</dbReference>
<dbReference type="EMBL" id="OU503036">
    <property type="protein sequence ID" value="CAI9753405.1"/>
    <property type="molecule type" value="Genomic_DNA"/>
</dbReference>
<dbReference type="AlphaFoldDB" id="A0AAD1YP97"/>
<feature type="domain" description="Fe-S metabolism associated" evidence="1">
    <location>
        <begin position="2"/>
        <end position="56"/>
    </location>
</feature>
<proteinExistence type="predicted"/>
<evidence type="ECO:0000313" key="2">
    <source>
        <dbReference type="EMBL" id="CAI9753405.1"/>
    </source>
</evidence>
<organism evidence="2 3">
    <name type="scientific">Fraxinus pennsylvanica</name>
    <dbReference type="NCBI Taxonomy" id="56036"/>
    <lineage>
        <taxon>Eukaryota</taxon>
        <taxon>Viridiplantae</taxon>
        <taxon>Streptophyta</taxon>
        <taxon>Embryophyta</taxon>
        <taxon>Tracheophyta</taxon>
        <taxon>Spermatophyta</taxon>
        <taxon>Magnoliopsida</taxon>
        <taxon>eudicotyledons</taxon>
        <taxon>Gunneridae</taxon>
        <taxon>Pentapetalae</taxon>
        <taxon>asterids</taxon>
        <taxon>lamiids</taxon>
        <taxon>Lamiales</taxon>
        <taxon>Oleaceae</taxon>
        <taxon>Oleeae</taxon>
        <taxon>Fraxinus</taxon>
    </lineage>
</organism>
<reference evidence="2" key="1">
    <citation type="submission" date="2023-05" db="EMBL/GenBank/DDBJ databases">
        <authorList>
            <person name="Huff M."/>
        </authorList>
    </citation>
    <scope>NUCLEOTIDE SEQUENCE</scope>
</reference>
<keyword evidence="3" id="KW-1185">Reference proteome</keyword>
<accession>A0AAD1YP97</accession>
<evidence type="ECO:0000313" key="3">
    <source>
        <dbReference type="Proteomes" id="UP000834106"/>
    </source>
</evidence>
<dbReference type="Pfam" id="PF02657">
    <property type="entry name" value="SufE"/>
    <property type="match status" value="1"/>
</dbReference>
<dbReference type="GO" id="GO:0009507">
    <property type="term" value="C:chloroplast"/>
    <property type="evidence" value="ECO:0007669"/>
    <property type="project" value="TreeGrafter"/>
</dbReference>
<protein>
    <recommendedName>
        <fullName evidence="1">Fe-S metabolism associated domain-containing protein</fullName>
    </recommendedName>
</protein>